<organism evidence="3 4">
    <name type="scientific">Ectocarpus siliculosus</name>
    <name type="common">Brown alga</name>
    <name type="synonym">Conferva siliculosa</name>
    <dbReference type="NCBI Taxonomy" id="2880"/>
    <lineage>
        <taxon>Eukaryota</taxon>
        <taxon>Sar</taxon>
        <taxon>Stramenopiles</taxon>
        <taxon>Ochrophyta</taxon>
        <taxon>PX clade</taxon>
        <taxon>Phaeophyceae</taxon>
        <taxon>Ectocarpales</taxon>
        <taxon>Ectocarpaceae</taxon>
        <taxon>Ectocarpus</taxon>
    </lineage>
</organism>
<feature type="region of interest" description="Disordered" evidence="2">
    <location>
        <begin position="427"/>
        <end position="497"/>
    </location>
</feature>
<accession>D7G7U6</accession>
<feature type="region of interest" description="Disordered" evidence="2">
    <location>
        <begin position="520"/>
        <end position="561"/>
    </location>
</feature>
<keyword evidence="4" id="KW-1185">Reference proteome</keyword>
<evidence type="ECO:0000313" key="4">
    <source>
        <dbReference type="Proteomes" id="UP000002630"/>
    </source>
</evidence>
<feature type="region of interest" description="Disordered" evidence="2">
    <location>
        <begin position="23"/>
        <end position="78"/>
    </location>
</feature>
<keyword evidence="1" id="KW-0175">Coiled coil</keyword>
<feature type="coiled-coil region" evidence="1">
    <location>
        <begin position="230"/>
        <end position="404"/>
    </location>
</feature>
<dbReference type="InParanoid" id="D7G7U6"/>
<sequence length="561" mass="62416">MENTNSSQDLSFDVLGVLPTVPTTTPLEPSLIGSHTRTGRPQSHHSYALGGEGIASGTGGSTESGLEQGFERESYDSDQELEAIRGSVRSLRAQRAAVEKLKEKARLQEGTAEELRRKLREAEGKVCELRAQGGRDVVRRLMDEVTELRARLKATSTAFQTRENSVADLREAVQTLTLDLRAGQEKARAQSRKLEQQCAASGRELASLSALLREANATLDASKGSMQATVAKQAEKLEAARKEKESLLFEKGQTQERVKELTSMCERQRSKLADAGHRARELERLASAAKKETRLAQEQAAKLKTELSAADKRRREEDAGATIKLRTAARQVEELRSEVVLVKSEAAEKARQLVRHRDEMSAFREDVSKLREAAVQQGDMRQAVRDRDETIRDLRRQLELERRERGQWGQARKQLLLEFCEEENKLRSTLQPAQHQEPRSTRRQGRKQAILEHAPPTGSDRRLTRHKPLSRHATIRNIRTNGDSRRSSANSSLRGEACVAREEEKVFGDSEAGEVLLDLAGGGVRDGGTGTLGGYEEGNSSRTMASDEFEMRPGQQLSQQA</sequence>
<gene>
    <name evidence="3" type="ORF">Esi_0085_0093</name>
</gene>
<evidence type="ECO:0000256" key="1">
    <source>
        <dbReference type="SAM" id="Coils"/>
    </source>
</evidence>
<dbReference type="EMBL" id="FN649086">
    <property type="protein sequence ID" value="CBJ27827.1"/>
    <property type="molecule type" value="Genomic_DNA"/>
</dbReference>
<dbReference type="OMA" id="NSTRHIN"/>
<dbReference type="OrthoDB" id="10388693at2759"/>
<name>D7G7U6_ECTSI</name>
<feature type="compositionally biased region" description="Gly residues" evidence="2">
    <location>
        <begin position="520"/>
        <end position="536"/>
    </location>
</feature>
<evidence type="ECO:0000256" key="2">
    <source>
        <dbReference type="SAM" id="MobiDB-lite"/>
    </source>
</evidence>
<reference evidence="3 4" key="1">
    <citation type="journal article" date="2010" name="Nature">
        <title>The Ectocarpus genome and the independent evolution of multicellularity in brown algae.</title>
        <authorList>
            <person name="Cock J.M."/>
            <person name="Sterck L."/>
            <person name="Rouze P."/>
            <person name="Scornet D."/>
            <person name="Allen A.E."/>
            <person name="Amoutzias G."/>
            <person name="Anthouard V."/>
            <person name="Artiguenave F."/>
            <person name="Aury J.M."/>
            <person name="Badger J.H."/>
            <person name="Beszteri B."/>
            <person name="Billiau K."/>
            <person name="Bonnet E."/>
            <person name="Bothwell J.H."/>
            <person name="Bowler C."/>
            <person name="Boyen C."/>
            <person name="Brownlee C."/>
            <person name="Carrano C.J."/>
            <person name="Charrier B."/>
            <person name="Cho G.Y."/>
            <person name="Coelho S.M."/>
            <person name="Collen J."/>
            <person name="Corre E."/>
            <person name="Da Silva C."/>
            <person name="Delage L."/>
            <person name="Delaroque N."/>
            <person name="Dittami S.M."/>
            <person name="Doulbeau S."/>
            <person name="Elias M."/>
            <person name="Farnham G."/>
            <person name="Gachon C.M."/>
            <person name="Gschloessl B."/>
            <person name="Heesch S."/>
            <person name="Jabbari K."/>
            <person name="Jubin C."/>
            <person name="Kawai H."/>
            <person name="Kimura K."/>
            <person name="Kloareg B."/>
            <person name="Kupper F.C."/>
            <person name="Lang D."/>
            <person name="Le Bail A."/>
            <person name="Leblanc C."/>
            <person name="Lerouge P."/>
            <person name="Lohr M."/>
            <person name="Lopez P.J."/>
            <person name="Martens C."/>
            <person name="Maumus F."/>
            <person name="Michel G."/>
            <person name="Miranda-Saavedra D."/>
            <person name="Morales J."/>
            <person name="Moreau H."/>
            <person name="Motomura T."/>
            <person name="Nagasato C."/>
            <person name="Napoli C.A."/>
            <person name="Nelson D.R."/>
            <person name="Nyvall-Collen P."/>
            <person name="Peters A.F."/>
            <person name="Pommier C."/>
            <person name="Potin P."/>
            <person name="Poulain J."/>
            <person name="Quesneville H."/>
            <person name="Read B."/>
            <person name="Rensing S.A."/>
            <person name="Ritter A."/>
            <person name="Rousvoal S."/>
            <person name="Samanta M."/>
            <person name="Samson G."/>
            <person name="Schroeder D.C."/>
            <person name="Segurens B."/>
            <person name="Strittmatter M."/>
            <person name="Tonon T."/>
            <person name="Tregear J.W."/>
            <person name="Valentin K."/>
            <person name="von Dassow P."/>
            <person name="Yamagishi T."/>
            <person name="Van de Peer Y."/>
            <person name="Wincker P."/>
        </authorList>
    </citation>
    <scope>NUCLEOTIDE SEQUENCE [LARGE SCALE GENOMIC DNA]</scope>
    <source>
        <strain evidence="4">Ec32 / CCAP1310/4</strain>
    </source>
</reference>
<evidence type="ECO:0000313" key="3">
    <source>
        <dbReference type="EMBL" id="CBJ27827.1"/>
    </source>
</evidence>
<feature type="compositionally biased region" description="Gly residues" evidence="2">
    <location>
        <begin position="50"/>
        <end position="62"/>
    </location>
</feature>
<proteinExistence type="predicted"/>
<feature type="compositionally biased region" description="Basic residues" evidence="2">
    <location>
        <begin position="463"/>
        <end position="474"/>
    </location>
</feature>
<dbReference type="Proteomes" id="UP000002630">
    <property type="component" value="Linkage Group LG16"/>
</dbReference>
<dbReference type="AlphaFoldDB" id="D7G7U6"/>
<feature type="compositionally biased region" description="Polar residues" evidence="2">
    <location>
        <begin position="33"/>
        <end position="45"/>
    </location>
</feature>
<protein>
    <submittedName>
        <fullName evidence="3">Uncharacterized protein</fullName>
    </submittedName>
</protein>
<feature type="compositionally biased region" description="Polar residues" evidence="2">
    <location>
        <begin position="477"/>
        <end position="493"/>
    </location>
</feature>
<dbReference type="EMBL" id="FN649741">
    <property type="protein sequence ID" value="CBJ27827.1"/>
    <property type="molecule type" value="Genomic_DNA"/>
</dbReference>
<feature type="coiled-coil region" evidence="1">
    <location>
        <begin position="88"/>
        <end position="158"/>
    </location>
</feature>